<evidence type="ECO:0000256" key="2">
    <source>
        <dbReference type="SAM" id="MobiDB-lite"/>
    </source>
</evidence>
<keyword evidence="3" id="KW-1133">Transmembrane helix</keyword>
<feature type="domain" description="Protein root UVB sensitive/RUS" evidence="4">
    <location>
        <begin position="91"/>
        <end position="326"/>
    </location>
</feature>
<accession>A0A1Y2CPM4</accession>
<dbReference type="PANTHER" id="PTHR12770">
    <property type="entry name" value="RUS1 FAMILY PROTEIN C16ORF58"/>
    <property type="match status" value="1"/>
</dbReference>
<feature type="compositionally biased region" description="Polar residues" evidence="2">
    <location>
        <begin position="42"/>
        <end position="51"/>
    </location>
</feature>
<organism evidence="5 6">
    <name type="scientific">Rhizoclosmatium globosum</name>
    <dbReference type="NCBI Taxonomy" id="329046"/>
    <lineage>
        <taxon>Eukaryota</taxon>
        <taxon>Fungi</taxon>
        <taxon>Fungi incertae sedis</taxon>
        <taxon>Chytridiomycota</taxon>
        <taxon>Chytridiomycota incertae sedis</taxon>
        <taxon>Chytridiomycetes</taxon>
        <taxon>Chytridiales</taxon>
        <taxon>Chytriomycetaceae</taxon>
        <taxon>Rhizoclosmatium</taxon>
    </lineage>
</organism>
<dbReference type="OrthoDB" id="19606at2759"/>
<dbReference type="AlphaFoldDB" id="A0A1Y2CPM4"/>
<dbReference type="Pfam" id="PF04884">
    <property type="entry name" value="UVB_sens_prot"/>
    <property type="match status" value="1"/>
</dbReference>
<comment type="similarity">
    <text evidence="1">Belongs to the RUS1 family.</text>
</comment>
<reference evidence="5 6" key="1">
    <citation type="submission" date="2016-07" db="EMBL/GenBank/DDBJ databases">
        <title>Pervasive Adenine N6-methylation of Active Genes in Fungi.</title>
        <authorList>
            <consortium name="DOE Joint Genome Institute"/>
            <person name="Mondo S.J."/>
            <person name="Dannebaum R.O."/>
            <person name="Kuo R.C."/>
            <person name="Labutti K."/>
            <person name="Haridas S."/>
            <person name="Kuo A."/>
            <person name="Salamov A."/>
            <person name="Ahrendt S.R."/>
            <person name="Lipzen A."/>
            <person name="Sullivan W."/>
            <person name="Andreopoulos W.B."/>
            <person name="Clum A."/>
            <person name="Lindquist E."/>
            <person name="Daum C."/>
            <person name="Ramamoorthy G.K."/>
            <person name="Gryganskyi A."/>
            <person name="Culley D."/>
            <person name="Magnuson J.K."/>
            <person name="James T.Y."/>
            <person name="O'Malley M.A."/>
            <person name="Stajich J.E."/>
            <person name="Spatafora J.W."/>
            <person name="Visel A."/>
            <person name="Grigoriev I.V."/>
        </authorList>
    </citation>
    <scope>NUCLEOTIDE SEQUENCE [LARGE SCALE GENOMIC DNA]</scope>
    <source>
        <strain evidence="5 6">JEL800</strain>
    </source>
</reference>
<evidence type="ECO:0000256" key="3">
    <source>
        <dbReference type="SAM" id="Phobius"/>
    </source>
</evidence>
<evidence type="ECO:0000259" key="4">
    <source>
        <dbReference type="Pfam" id="PF04884"/>
    </source>
</evidence>
<gene>
    <name evidence="5" type="ORF">BCR33DRAFT_714061</name>
</gene>
<dbReference type="Proteomes" id="UP000193642">
    <property type="component" value="Unassembled WGS sequence"/>
</dbReference>
<evidence type="ECO:0000313" key="6">
    <source>
        <dbReference type="Proteomes" id="UP000193642"/>
    </source>
</evidence>
<dbReference type="InterPro" id="IPR054549">
    <property type="entry name" value="UVB_sens_RUS_dom"/>
</dbReference>
<name>A0A1Y2CPM4_9FUNG</name>
<dbReference type="EMBL" id="MCGO01000010">
    <property type="protein sequence ID" value="ORY48971.1"/>
    <property type="molecule type" value="Genomic_DNA"/>
</dbReference>
<keyword evidence="3" id="KW-0472">Membrane</keyword>
<keyword evidence="3" id="KW-0812">Transmembrane</keyword>
<comment type="caution">
    <text evidence="5">The sequence shown here is derived from an EMBL/GenBank/DDBJ whole genome shotgun (WGS) entry which is preliminary data.</text>
</comment>
<dbReference type="PANTHER" id="PTHR12770:SF22">
    <property type="entry name" value="PROTEIN ROOT UVB SENSITIVE 1, CHLOROPLASTIC"/>
    <property type="match status" value="1"/>
</dbReference>
<keyword evidence="6" id="KW-1185">Reference proteome</keyword>
<sequence length="546" mass="60088">MIRIWHCCRLNTRYSKNTKPAALFSQHRPVSISQRRRAGETETWTTSSAGSSDAAWRLSTRAHSIGAPSSPLNSNPANSEVDAAEKTGFARKTLDALMVTFLPKNYPRSVSTDYLPYSLWQFAHSVSGTVTGTLSTQALLHALGLGAAASAGLAATTNWIIKDGFGLLGGVLYAGSVATKFDDQPKRFRFLSAALIQFSSLLELLTPLMPHLFVPIASISNIGKNIGWLASSASRAAIHKGFTLQDNLGDVTAKSGAQSTMAGLLGTLVGIGLSFFIGACSSPLTLLQVFLPLSVFNMYCCYQSNHVVVTRTLNVERGELAIQGLVRDLAKKVSESHSDPVRKPLNASKLWNEQVDSLILPLQQVSDRETFVFGYKSVLGLDVLLEPSLARHVSKVVPKDLKKLFDGQTDDYRILLSYQQGSESIETLKSLVQSNAGPPSLVPIKPITPKDWKVCLWFLESSKPMDHFKAFYHSCLARQVFQDRVQNLSPTADFATLQLEFSQAVLDTREVVDETFMLLMTAMVRKGWHVEFNHFGDRDERIRFGN</sequence>
<evidence type="ECO:0000256" key="1">
    <source>
        <dbReference type="ARBA" id="ARBA00007558"/>
    </source>
</evidence>
<proteinExistence type="inferred from homology"/>
<protein>
    <submittedName>
        <fullName evidence="5">DUF647-domain-containing protein</fullName>
    </submittedName>
</protein>
<evidence type="ECO:0000313" key="5">
    <source>
        <dbReference type="EMBL" id="ORY48971.1"/>
    </source>
</evidence>
<dbReference type="InterPro" id="IPR006968">
    <property type="entry name" value="RUS_fam"/>
</dbReference>
<feature type="transmembrane region" description="Helical" evidence="3">
    <location>
        <begin position="264"/>
        <end position="291"/>
    </location>
</feature>
<feature type="region of interest" description="Disordered" evidence="2">
    <location>
        <begin position="25"/>
        <end position="52"/>
    </location>
</feature>